<feature type="transmembrane region" description="Helical" evidence="1">
    <location>
        <begin position="42"/>
        <end position="61"/>
    </location>
</feature>
<comment type="caution">
    <text evidence="2">The sequence shown here is derived from an EMBL/GenBank/DDBJ whole genome shotgun (WGS) entry which is preliminary data.</text>
</comment>
<protein>
    <recommendedName>
        <fullName evidence="4">EpsG family protein</fullName>
    </recommendedName>
</protein>
<keyword evidence="1" id="KW-0812">Transmembrane</keyword>
<dbReference type="RefSeq" id="WP_254169215.1">
    <property type="nucleotide sequence ID" value="NZ_JAHESF010000042.1"/>
</dbReference>
<keyword evidence="1" id="KW-0472">Membrane</keyword>
<feature type="transmembrane region" description="Helical" evidence="1">
    <location>
        <begin position="149"/>
        <end position="171"/>
    </location>
</feature>
<feature type="transmembrane region" description="Helical" evidence="1">
    <location>
        <begin position="368"/>
        <end position="388"/>
    </location>
</feature>
<accession>A0AAP2DQC3</accession>
<evidence type="ECO:0000313" key="2">
    <source>
        <dbReference type="EMBL" id="MBT1700526.1"/>
    </source>
</evidence>
<dbReference type="Proteomes" id="UP001319200">
    <property type="component" value="Unassembled WGS sequence"/>
</dbReference>
<feature type="transmembrane region" description="Helical" evidence="1">
    <location>
        <begin position="116"/>
        <end position="137"/>
    </location>
</feature>
<dbReference type="EMBL" id="JAHESF010000042">
    <property type="protein sequence ID" value="MBT1700526.1"/>
    <property type="molecule type" value="Genomic_DNA"/>
</dbReference>
<evidence type="ECO:0008006" key="4">
    <source>
        <dbReference type="Google" id="ProtNLM"/>
    </source>
</evidence>
<feature type="transmembrane region" description="Helical" evidence="1">
    <location>
        <begin position="281"/>
        <end position="301"/>
    </location>
</feature>
<feature type="transmembrane region" description="Helical" evidence="1">
    <location>
        <begin position="222"/>
        <end position="239"/>
    </location>
</feature>
<dbReference type="AlphaFoldDB" id="A0AAP2DQC3"/>
<name>A0AAP2DQC3_9BACT</name>
<evidence type="ECO:0000313" key="3">
    <source>
        <dbReference type="Proteomes" id="UP001319200"/>
    </source>
</evidence>
<sequence>MNQPLNRAANAAPVPFVLFLIMPFGALIAAVRNYKFSGARNLVWLFIVFYGFTFVISNNDIDANRYQLNLSRFSKEHGLGLSDFTQLLYSEQTSYIDVVQPLLTFIVSRFTDNGRVLFAFFGLIFGFFYSRNLWFLLSFVEHKLKKEAILFIILFALIVAIWQINGFRFWTAAHIFVYGLFQISAGHRIRGFLICLSSLLVHFSFVLPAVILLIYFLVGNRLLLLLLLYFSSFFISQVSPDALRTYASFLPTVLEQRSSTYVSKEYLEKVNVAPQQTNWYIRWRVVALMYVINVMLAIIFFKYRGTIAKDHTTASILSFGLMLFTLTNLMISVPSLGVRFQLVSLMIIVAALFLFVQTHQGNLFPQWIRIPFILAALLFIVVEIRVGFNTLGMMTVVGNPLTAPFVDNDVPLIDLIK</sequence>
<reference evidence="2 3" key="1">
    <citation type="submission" date="2021-05" db="EMBL/GenBank/DDBJ databases">
        <title>A Polyphasic approach of four new species of the genus Ohtaekwangia: Ohtaekwangia histidinii sp. nov., Ohtaekwangia cretensis sp. nov., Ohtaekwangia indiensis sp. nov., Ohtaekwangia reichenbachii sp. nov. from diverse environment.</title>
        <authorList>
            <person name="Octaviana S."/>
        </authorList>
    </citation>
    <scope>NUCLEOTIDE SEQUENCE [LARGE SCALE GENOMIC DNA]</scope>
    <source>
        <strain evidence="2 3">PWU4</strain>
    </source>
</reference>
<organism evidence="2 3">
    <name type="scientific">Chryseosolibacter histidini</name>
    <dbReference type="NCBI Taxonomy" id="2782349"/>
    <lineage>
        <taxon>Bacteria</taxon>
        <taxon>Pseudomonadati</taxon>
        <taxon>Bacteroidota</taxon>
        <taxon>Cytophagia</taxon>
        <taxon>Cytophagales</taxon>
        <taxon>Chryseotaleaceae</taxon>
        <taxon>Chryseosolibacter</taxon>
    </lineage>
</organism>
<feature type="transmembrane region" description="Helical" evidence="1">
    <location>
        <begin position="12"/>
        <end position="30"/>
    </location>
</feature>
<feature type="transmembrane region" description="Helical" evidence="1">
    <location>
        <begin position="191"/>
        <end position="215"/>
    </location>
</feature>
<keyword evidence="1" id="KW-1133">Transmembrane helix</keyword>
<evidence type="ECO:0000256" key="1">
    <source>
        <dbReference type="SAM" id="Phobius"/>
    </source>
</evidence>
<feature type="transmembrane region" description="Helical" evidence="1">
    <location>
        <begin position="313"/>
        <end position="332"/>
    </location>
</feature>
<feature type="transmembrane region" description="Helical" evidence="1">
    <location>
        <begin position="338"/>
        <end position="356"/>
    </location>
</feature>
<gene>
    <name evidence="2" type="ORF">KK083_26800</name>
</gene>
<keyword evidence="3" id="KW-1185">Reference proteome</keyword>
<proteinExistence type="predicted"/>